<dbReference type="AlphaFoldDB" id="A0AAD5IJX8"/>
<name>A0AAD5IJX8_ACENE</name>
<keyword evidence="2" id="KW-1185">Reference proteome</keyword>
<sequence length="171" mass="18407">MESSSMHGQFTIGEWLSSTLFLGLMNLEADLSFRLSLVVNLQAIVTLLAIPLITVSSSWQGTCLKVESVIPLGSPSVCKNSVGESMLHGVSVYHSLIPLTVHVTSDSPVAIEAFSSRQGLIDHRGLYEQHAILGYTPVMHSLQVTSAIPTVTSDISDLNTSLISLDFLLLL</sequence>
<comment type="caution">
    <text evidence="1">The sequence shown here is derived from an EMBL/GenBank/DDBJ whole genome shotgun (WGS) entry which is preliminary data.</text>
</comment>
<reference evidence="1" key="2">
    <citation type="submission" date="2023-02" db="EMBL/GenBank/DDBJ databases">
        <authorList>
            <person name="Swenson N.G."/>
            <person name="Wegrzyn J.L."/>
            <person name="Mcevoy S.L."/>
        </authorList>
    </citation>
    <scope>NUCLEOTIDE SEQUENCE</scope>
    <source>
        <strain evidence="1">91603</strain>
        <tissue evidence="1">Leaf</tissue>
    </source>
</reference>
<evidence type="ECO:0000313" key="1">
    <source>
        <dbReference type="EMBL" id="KAI9165748.1"/>
    </source>
</evidence>
<dbReference type="EMBL" id="JAJSOW010000105">
    <property type="protein sequence ID" value="KAI9165748.1"/>
    <property type="molecule type" value="Genomic_DNA"/>
</dbReference>
<dbReference type="Proteomes" id="UP001064489">
    <property type="component" value="Chromosome 10"/>
</dbReference>
<proteinExistence type="predicted"/>
<accession>A0AAD5IJX8</accession>
<evidence type="ECO:0000313" key="2">
    <source>
        <dbReference type="Proteomes" id="UP001064489"/>
    </source>
</evidence>
<protein>
    <submittedName>
        <fullName evidence="1">Uncharacterized protein</fullName>
    </submittedName>
</protein>
<gene>
    <name evidence="1" type="ORF">LWI28_019775</name>
</gene>
<organism evidence="1 2">
    <name type="scientific">Acer negundo</name>
    <name type="common">Box elder</name>
    <dbReference type="NCBI Taxonomy" id="4023"/>
    <lineage>
        <taxon>Eukaryota</taxon>
        <taxon>Viridiplantae</taxon>
        <taxon>Streptophyta</taxon>
        <taxon>Embryophyta</taxon>
        <taxon>Tracheophyta</taxon>
        <taxon>Spermatophyta</taxon>
        <taxon>Magnoliopsida</taxon>
        <taxon>eudicotyledons</taxon>
        <taxon>Gunneridae</taxon>
        <taxon>Pentapetalae</taxon>
        <taxon>rosids</taxon>
        <taxon>malvids</taxon>
        <taxon>Sapindales</taxon>
        <taxon>Sapindaceae</taxon>
        <taxon>Hippocastanoideae</taxon>
        <taxon>Acereae</taxon>
        <taxon>Acer</taxon>
    </lineage>
</organism>
<reference evidence="1" key="1">
    <citation type="journal article" date="2022" name="Plant J.">
        <title>Strategies of tolerance reflected in two North American maple genomes.</title>
        <authorList>
            <person name="McEvoy S.L."/>
            <person name="Sezen U.U."/>
            <person name="Trouern-Trend A."/>
            <person name="McMahon S.M."/>
            <person name="Schaberg P.G."/>
            <person name="Yang J."/>
            <person name="Wegrzyn J.L."/>
            <person name="Swenson N.G."/>
        </authorList>
    </citation>
    <scope>NUCLEOTIDE SEQUENCE</scope>
    <source>
        <strain evidence="1">91603</strain>
    </source>
</reference>